<name>A0A0K2TP80_LEPSM</name>
<proteinExistence type="predicted"/>
<dbReference type="EMBL" id="HACA01010429">
    <property type="protein sequence ID" value="CDW27790.1"/>
    <property type="molecule type" value="Transcribed_RNA"/>
</dbReference>
<accession>A0A0K2TP80</accession>
<dbReference type="EMBL" id="HACA01010428">
    <property type="protein sequence ID" value="CDW27789.1"/>
    <property type="molecule type" value="Transcribed_RNA"/>
</dbReference>
<sequence length="41" mass="5144">MCSFTGISSPMIQIRRARRSYFFCQNMSKLWKHQFWTRWKV</sequence>
<reference evidence="1" key="1">
    <citation type="submission" date="2014-05" db="EMBL/GenBank/DDBJ databases">
        <authorList>
            <person name="Chronopoulou M."/>
        </authorList>
    </citation>
    <scope>NUCLEOTIDE SEQUENCE</scope>
    <source>
        <tissue evidence="1">Whole organism</tissue>
    </source>
</reference>
<dbReference type="AlphaFoldDB" id="A0A0K2TP80"/>
<organism evidence="1">
    <name type="scientific">Lepeophtheirus salmonis</name>
    <name type="common">Salmon louse</name>
    <name type="synonym">Caligus salmonis</name>
    <dbReference type="NCBI Taxonomy" id="72036"/>
    <lineage>
        <taxon>Eukaryota</taxon>
        <taxon>Metazoa</taxon>
        <taxon>Ecdysozoa</taxon>
        <taxon>Arthropoda</taxon>
        <taxon>Crustacea</taxon>
        <taxon>Multicrustacea</taxon>
        <taxon>Hexanauplia</taxon>
        <taxon>Copepoda</taxon>
        <taxon>Siphonostomatoida</taxon>
        <taxon>Caligidae</taxon>
        <taxon>Lepeophtheirus</taxon>
    </lineage>
</organism>
<evidence type="ECO:0000313" key="1">
    <source>
        <dbReference type="EMBL" id="CDW27789.1"/>
    </source>
</evidence>
<protein>
    <submittedName>
        <fullName evidence="1">Uncharacterized protein</fullName>
    </submittedName>
</protein>